<dbReference type="InterPro" id="IPR016772">
    <property type="entry name" value="UCP020408"/>
</dbReference>
<evidence type="ECO:0000313" key="4">
    <source>
        <dbReference type="Proteomes" id="UP001606303"/>
    </source>
</evidence>
<accession>A0ABW7GVW9</accession>
<dbReference type="RefSeq" id="WP_394381906.1">
    <property type="nucleotide sequence ID" value="NZ_JBIGIB010000001.1"/>
</dbReference>
<comment type="similarity">
    <text evidence="1">Belongs to the UPF0751 family.</text>
</comment>
<reference evidence="3 4" key="1">
    <citation type="submission" date="2024-08" db="EMBL/GenBank/DDBJ databases">
        <authorList>
            <person name="Lu H."/>
        </authorList>
    </citation>
    <scope>NUCLEOTIDE SEQUENCE [LARGE SCALE GENOMIC DNA]</scope>
    <source>
        <strain evidence="3 4">BYS87W</strain>
    </source>
</reference>
<dbReference type="Pfam" id="PF10087">
    <property type="entry name" value="DUF2325"/>
    <property type="match status" value="1"/>
</dbReference>
<keyword evidence="4" id="KW-1185">Reference proteome</keyword>
<organism evidence="3 4">
    <name type="scientific">Pelomonas baiyunensis</name>
    <dbReference type="NCBI Taxonomy" id="3299026"/>
    <lineage>
        <taxon>Bacteria</taxon>
        <taxon>Pseudomonadati</taxon>
        <taxon>Pseudomonadota</taxon>
        <taxon>Betaproteobacteria</taxon>
        <taxon>Burkholderiales</taxon>
        <taxon>Sphaerotilaceae</taxon>
        <taxon>Roseateles</taxon>
    </lineage>
</organism>
<evidence type="ECO:0000256" key="1">
    <source>
        <dbReference type="ARBA" id="ARBA00007189"/>
    </source>
</evidence>
<sequence length="360" mass="39402">MCLPLERGRALARRHLTPPAADDYSLHCTLVSMAGRRNAVSEAVHKDLEQQHALLVRQAASAKTTDALAVWWASQAEGCDLAGALWATLTHPRCDEPLELRVLAQVHMLQHQVGAAQRQSARRYLDLAGEHQTLLRAYAEVQQRMTAWTQARAAEQQQWERERIQLRGEVLRLRTELALRREALPAVGAAVAAASTRATERIPPSAASARCASRPRPADDAPVARSAPATPPQVVSCGPRHLAGSNAAQPLAPRPRVVLCVGGRSGSVPHYRQAVEGRGVAFLHHDGGEEHKPAQLEPQLAAADLVICQTGCISHDAYWRVKDHCKRHHKRCVFVETPSRSAFERVWAEITLSEGSGPVE</sequence>
<protein>
    <submittedName>
        <fullName evidence="3">DUF2325 domain-containing protein</fullName>
    </submittedName>
</protein>
<comment type="caution">
    <text evidence="3">The sequence shown here is derived from an EMBL/GenBank/DDBJ whole genome shotgun (WGS) entry which is preliminary data.</text>
</comment>
<feature type="region of interest" description="Disordered" evidence="2">
    <location>
        <begin position="194"/>
        <end position="248"/>
    </location>
</feature>
<proteinExistence type="inferred from homology"/>
<gene>
    <name evidence="3" type="ORF">ACG01O_04905</name>
</gene>
<dbReference type="Proteomes" id="UP001606303">
    <property type="component" value="Unassembled WGS sequence"/>
</dbReference>
<name>A0ABW7GVW9_9BURK</name>
<evidence type="ECO:0000256" key="2">
    <source>
        <dbReference type="SAM" id="MobiDB-lite"/>
    </source>
</evidence>
<feature type="compositionally biased region" description="Low complexity" evidence="2">
    <location>
        <begin position="194"/>
        <end position="228"/>
    </location>
</feature>
<evidence type="ECO:0000313" key="3">
    <source>
        <dbReference type="EMBL" id="MFG6465939.1"/>
    </source>
</evidence>
<dbReference type="EMBL" id="JBIGIB010000001">
    <property type="protein sequence ID" value="MFG6465939.1"/>
    <property type="molecule type" value="Genomic_DNA"/>
</dbReference>